<proteinExistence type="predicted"/>
<dbReference type="CDD" id="cd19511">
    <property type="entry name" value="RecA-like_CDC48_r2-like"/>
    <property type="match status" value="1"/>
</dbReference>
<dbReference type="AlphaFoldDB" id="A0A1A9WZS4"/>
<dbReference type="FunFam" id="3.40.50.300:FF:000018">
    <property type="entry name" value="Cell division control 48"/>
    <property type="match status" value="1"/>
</dbReference>
<evidence type="ECO:0000259" key="4">
    <source>
        <dbReference type="SMART" id="SM00382"/>
    </source>
</evidence>
<dbReference type="GO" id="GO:0005524">
    <property type="term" value="F:ATP binding"/>
    <property type="evidence" value="ECO:0007669"/>
    <property type="project" value="UniProtKB-KW"/>
</dbReference>
<dbReference type="VEuPathDB" id="VectorBase:GBRI038914"/>
<reference evidence="6" key="1">
    <citation type="submission" date="2014-03" db="EMBL/GenBank/DDBJ databases">
        <authorList>
            <person name="Aksoy S."/>
            <person name="Warren W."/>
            <person name="Wilson R.K."/>
        </authorList>
    </citation>
    <scope>NUCLEOTIDE SEQUENCE [LARGE SCALE GENOMIC DNA]</scope>
    <source>
        <strain evidence="6">IAEA</strain>
    </source>
</reference>
<dbReference type="PANTHER" id="PTHR23077">
    <property type="entry name" value="AAA-FAMILY ATPASE"/>
    <property type="match status" value="1"/>
</dbReference>
<dbReference type="GO" id="GO:0016887">
    <property type="term" value="F:ATP hydrolysis activity"/>
    <property type="evidence" value="ECO:0007669"/>
    <property type="project" value="InterPro"/>
</dbReference>
<dbReference type="InterPro" id="IPR003959">
    <property type="entry name" value="ATPase_AAA_core"/>
</dbReference>
<dbReference type="PROSITE" id="PS00674">
    <property type="entry name" value="AAA"/>
    <property type="match status" value="1"/>
</dbReference>
<evidence type="ECO:0000313" key="5">
    <source>
        <dbReference type="EnsemblMetazoa" id="GBRI038914-PA"/>
    </source>
</evidence>
<evidence type="ECO:0000256" key="1">
    <source>
        <dbReference type="ARBA" id="ARBA00022737"/>
    </source>
</evidence>
<sequence>MSPRSSNKKKTAVSWYHCDLCDVYLTSKERECHEQQCPISEDAFETPEGKPLEYIRNGFLYITSIQKKTFEIPELNDMPERYVNQMLFVSEGAMRLLSWHIGQQVAIQANVKNEAPLIRSLWPLPESFLTTVLVSEEDFSLYWSKSEGQIWQVYALAKGQPRIAKSVLLHLETPTHEHRLDDNDTLTLIELRDLKRLLKLELKNFCFTRGSRVHFNFFNKELLLRVTQWIDVVEDELLESALNKLSLENKNGEIVFKITNITTLEITTEERRLEIENEETNSKFKYMLRREDIGGLTAQLETVEETMDLALGLRKIAKGFRDLKLSLFSLFIGVEISRGLLLYGSSGCGKTMICEAMSYRLHDRLKDTTSKPLILKLSSSDIFSKYLGETEKNLYSYFQRVYSHYPSPSLMIVEDIHNLCPKHETAEVAKRLAIAFLNMLDALKTKREAQKCFVLATTSQIELLSPNLRRCGRLDCELEIPVPSPSGRAEILKCLLRKLENHKVAWKDVEEVAQITHGFVGSDLANLLYNASLRVVKRETATDIALTTEDLKAALRTVKPSAMREVLIECPNVTWADIGGQNEMKRELAKATEYPLKYAEEFKEMGIKSRGGILMYGPPGCSKTMIAKAIATESQLNFLSIKGPELFSMWVGESERAVREVFRKARQVAPAIVFFDEIDAIGSGRSEGSHGSSVKERVLTQLLTELDGVDTLENVTVVAATNRPDLIDRALIRPGRIGREIYVGLPDAQARKEIFDIKLQKMPLADDVDMVTLVNRTEGYSGAEIQAVCHEAALKALEDNFDAFHVSWSQFEYSLRLVQPRTSSELLRLYEEYKNKKF</sequence>
<dbReference type="SUPFAM" id="SSF52540">
    <property type="entry name" value="P-loop containing nucleoside triphosphate hydrolases"/>
    <property type="match status" value="2"/>
</dbReference>
<dbReference type="Gene3D" id="3.40.50.300">
    <property type="entry name" value="P-loop containing nucleotide triphosphate hydrolases"/>
    <property type="match status" value="2"/>
</dbReference>
<keyword evidence="6" id="KW-1185">Reference proteome</keyword>
<evidence type="ECO:0000313" key="6">
    <source>
        <dbReference type="Proteomes" id="UP000091820"/>
    </source>
</evidence>
<dbReference type="GO" id="GO:0005737">
    <property type="term" value="C:cytoplasm"/>
    <property type="evidence" value="ECO:0007669"/>
    <property type="project" value="TreeGrafter"/>
</dbReference>
<dbReference type="InterPro" id="IPR003593">
    <property type="entry name" value="AAA+_ATPase"/>
</dbReference>
<dbReference type="STRING" id="37001.A0A1A9WZS4"/>
<dbReference type="EnsemblMetazoa" id="GBRI038914-RA">
    <property type="protein sequence ID" value="GBRI038914-PA"/>
    <property type="gene ID" value="GBRI038914"/>
</dbReference>
<reference evidence="5" key="2">
    <citation type="submission" date="2020-05" db="UniProtKB">
        <authorList>
            <consortium name="EnsemblMetazoa"/>
        </authorList>
    </citation>
    <scope>IDENTIFICATION</scope>
    <source>
        <strain evidence="5">IAEA</strain>
    </source>
</reference>
<organism evidence="5 6">
    <name type="scientific">Glossina brevipalpis</name>
    <dbReference type="NCBI Taxonomy" id="37001"/>
    <lineage>
        <taxon>Eukaryota</taxon>
        <taxon>Metazoa</taxon>
        <taxon>Ecdysozoa</taxon>
        <taxon>Arthropoda</taxon>
        <taxon>Hexapoda</taxon>
        <taxon>Insecta</taxon>
        <taxon>Pterygota</taxon>
        <taxon>Neoptera</taxon>
        <taxon>Endopterygota</taxon>
        <taxon>Diptera</taxon>
        <taxon>Brachycera</taxon>
        <taxon>Muscomorpha</taxon>
        <taxon>Hippoboscoidea</taxon>
        <taxon>Glossinidae</taxon>
        <taxon>Glossina</taxon>
    </lineage>
</organism>
<feature type="domain" description="AAA+ ATPase" evidence="4">
    <location>
        <begin position="609"/>
        <end position="747"/>
    </location>
</feature>
<feature type="domain" description="AAA+ ATPase" evidence="4">
    <location>
        <begin position="336"/>
        <end position="484"/>
    </location>
</feature>
<keyword evidence="1" id="KW-0677">Repeat</keyword>
<dbReference type="Gene3D" id="1.10.8.60">
    <property type="match status" value="2"/>
</dbReference>
<keyword evidence="3" id="KW-0067">ATP-binding</keyword>
<dbReference type="Pfam" id="PF00004">
    <property type="entry name" value="AAA"/>
    <property type="match status" value="2"/>
</dbReference>
<dbReference type="Proteomes" id="UP000091820">
    <property type="component" value="Unassembled WGS sequence"/>
</dbReference>
<name>A0A1A9WZS4_9MUSC</name>
<protein>
    <recommendedName>
        <fullName evidence="4">AAA+ ATPase domain-containing protein</fullName>
    </recommendedName>
</protein>
<evidence type="ECO:0000256" key="2">
    <source>
        <dbReference type="ARBA" id="ARBA00022741"/>
    </source>
</evidence>
<dbReference type="SMART" id="SM00382">
    <property type="entry name" value="AAA"/>
    <property type="match status" value="2"/>
</dbReference>
<dbReference type="InterPro" id="IPR050168">
    <property type="entry name" value="AAA_ATPase_domain"/>
</dbReference>
<dbReference type="InterPro" id="IPR003960">
    <property type="entry name" value="ATPase_AAA_CS"/>
</dbReference>
<dbReference type="Pfam" id="PF17862">
    <property type="entry name" value="AAA_lid_3"/>
    <property type="match status" value="2"/>
</dbReference>
<accession>A0A1A9WZS4</accession>
<dbReference type="PANTHER" id="PTHR23077:SF27">
    <property type="entry name" value="ATPASE FAMILY GENE 2 PROTEIN HOMOLOG A"/>
    <property type="match status" value="1"/>
</dbReference>
<dbReference type="InterPro" id="IPR041569">
    <property type="entry name" value="AAA_lid_3"/>
</dbReference>
<evidence type="ECO:0000256" key="3">
    <source>
        <dbReference type="ARBA" id="ARBA00022840"/>
    </source>
</evidence>
<dbReference type="InterPro" id="IPR027417">
    <property type="entry name" value="P-loop_NTPase"/>
</dbReference>
<keyword evidence="2" id="KW-0547">Nucleotide-binding</keyword>
<dbReference type="FunFam" id="1.10.8.60:FF:000069">
    <property type="entry name" value="spermatogenesis-associated protein 5 isoform X1"/>
    <property type="match status" value="1"/>
</dbReference>